<dbReference type="SMART" id="SM00382">
    <property type="entry name" value="AAA"/>
    <property type="match status" value="1"/>
</dbReference>
<dbReference type="GO" id="GO:0005524">
    <property type="term" value="F:ATP binding"/>
    <property type="evidence" value="ECO:0007669"/>
    <property type="project" value="UniProtKB-KW"/>
</dbReference>
<dbReference type="GO" id="GO:0016853">
    <property type="term" value="F:isomerase activity"/>
    <property type="evidence" value="ECO:0007669"/>
    <property type="project" value="UniProtKB-KW"/>
</dbReference>
<evidence type="ECO:0000256" key="9">
    <source>
        <dbReference type="SAM" id="MobiDB-lite"/>
    </source>
</evidence>
<dbReference type="PROSITE" id="PS50878">
    <property type="entry name" value="RT_POL"/>
    <property type="match status" value="1"/>
</dbReference>
<dbReference type="Pfam" id="PF14111">
    <property type="entry name" value="DUF4283"/>
    <property type="match status" value="1"/>
</dbReference>
<dbReference type="InterPro" id="IPR043502">
    <property type="entry name" value="DNA/RNA_pol_sf"/>
</dbReference>
<keyword evidence="8" id="KW-0862">Zinc</keyword>
<dbReference type="InterPro" id="IPR027417">
    <property type="entry name" value="P-loop_NTPase"/>
</dbReference>
<protein>
    <submittedName>
        <fullName evidence="12">Katanin p60 ATPase-containing subunit A-like 2</fullName>
    </submittedName>
</protein>
<dbReference type="InterPro" id="IPR001878">
    <property type="entry name" value="Znf_CCHC"/>
</dbReference>
<dbReference type="SUPFAM" id="SSF56219">
    <property type="entry name" value="DNase I-like"/>
    <property type="match status" value="1"/>
</dbReference>
<dbReference type="GO" id="GO:0016887">
    <property type="term" value="F:ATP hydrolysis activity"/>
    <property type="evidence" value="ECO:0007669"/>
    <property type="project" value="InterPro"/>
</dbReference>
<sequence>MDSDLSGLGASISLTEEEEAGLVLPTGLWHSEPLIQGFFVVGRIVSQKAFHSEALQNTLKLAFNTVRGFEFKMIEGDRFLLKFLHILDRDRVLERCPWAYDKQLLVLAPVEAADDPNLVDLNWCEFHIHVHGLPLGKMTKEIAVVIGNKLGKFRDVDVDGGGEAWGSYVRMRVAIDITKPLTRALKIRTVLGDEQLVTFTYERLPNFCYLCGCLGHLSRQCELQFQANFCDPGSNSPFGNWLRAAAPMPFRGRNGNVPSKEHLPSFKRPIFVSHSSLQSNVPNSLSTRGTAIFGQFSTPKPSIPSANPPTSLINSPAPSSETFSSPASSNHINDLNFPPTLTTAPPPPVPPISVTLSTPLDTMTTPPVNIQPSSVISSPSSRSPSSLVSPTVPPPYRFQASFTPSPGSHPSHVAHTTKPQPSLSRSRKRHLVDECLDDGLSMQGPSKGLRGPWTIRTLGDLIRANNPSLVFLAETKCASHQVEVLKRKFELNGVCVPSVGKSGGLVVFWDKSVSVQLQNYSQNHIDLSVQLEEGQPYWRFTGIYGEPESSKRTSTWHLLHRLHTQSQRAWICAGDYNEILDNSEKLGGPLRPNWQMRNFRKALADCELHDIGCTGDPFTWSNRHTYPHTVSERLDRACANLGWSHLFPDASVTHIPVACSDHKALVIQLRDRPEQAQQWSRPWRFEAAWLQSDQCEQDSLRGWCSRVFRGAKGRVKSLENRLERLLAGRLTPAVQEEISFVRKEVEGWAAREETKWRQRSKDVWLKEGDRNTNFFHRRASNRFQTNRIRKIRKEDGEWVESDEGIRNCIISHYQKVYASSRPNRDDIARGTDCIRRVVDASMAEELVQPYTAEEVSKALFQMAPLKSPGPDGMPPIFFHKFWHIVNRDVTACVLNLLNSFVMPPGMNSTHLVLIPKCKHPEALSQFRPISLCNVVYKIASKTIANRLKDFLDKIISPVQSAFVPGRLITDNILLAFELNHFLNSKAKGGKGWMALKLDVSKAYDKVEWSFLEQVMVKLGFPPSFIRLIMLCISSVSFSFMLSGKQFGSLIPERGLRQGDPLSPYLFLLCTEAFSSLLQLAEWEGRIQGVSVCQAAPSISHLLFADDTLIFCRASMESTQAVLDTLEVYRKASGQEINFAKSSVAFSKSTREDLCSSIVTALTIRRENKMELYLGLPSKVARSKKEMFSTIRDRIWKKISGWNAKLLSQAGREVLIKAVLQAIPTYAMGCFRLPVTLLREIQSMISNFWWSNGGQHKIHWVAWQRLCESKLLSRVLRARYFPSGDIFSAALGTRPSFTWRSLMAAQYLFRAGCRWRVGSGSQIRVWNDPWLPRPRSFRPITPAPSDLNHLRVADLIDQRRRTGSAYHLAMTIEDRPCSSDCGAKESQWWRKVWQARVPNKVKVFVWRACLNALPTGSNLNKRMVGLHAVCPFCHDEAEDILHILAGCTFARQVWGLASLGADLSHRTNQGVIEWMQAGASQMNSQRFGLFLCVCWVIWWFRNQRAMDGTRVEPVHASDFAAQYLDSYLSQVDASARPVSSSSSAVWFAPSADCVKINFDGAVFAAEGAIGVGIVARDSQGQCMAWLSHRVFRAGSGEMAEAWAAREAIQLAVRKDPVVADILKYAVNFHSCLFSWVNRSGNAVAHHLAQSAMADEPLPTRWSFQEFKLFYDSKFGRKREAKAEDGAANGQAVHSGTHTNGMSNGSGRVKNTSDLAIYEQFRNQDRNNLTHSNGVPSAGVDETPQRSLLPPFESAEVRALAESLSRDIIRGSPDVKWDSIKGLENAKRLLKEAVVMPIKYPKYFTGLLTPWKGILLFGPPGTGKTMLAKAVATECKTTFFNISASSIVSKWRGDSEKLVKVLFELARHHAPSTIFLDEIDAIISQRGEGRSEHEASRRLKTELLIQMDGLTKTNELVFVLAATNLPWELDAAMLRRLEKRNICLLHNANMIGKFLEPEARRAMFEELLPFEEIPYDLLWRGGRKVFQFRYSSLEQRGCNAATAVLFLRRNKNWCLRKCLWFAELPKVGPITHGDVEVALRNTRPSAHLHAHRYEKFNEDYGSQILQ</sequence>
<proteinExistence type="predicted"/>
<feature type="domain" description="CCHC-type" evidence="10">
    <location>
        <begin position="208"/>
        <end position="221"/>
    </location>
</feature>
<dbReference type="InterPro" id="IPR005135">
    <property type="entry name" value="Endo/exonuclease/phosphatase"/>
</dbReference>
<keyword evidence="2" id="KW-0963">Cytoplasm</keyword>
<dbReference type="FunFam" id="3.40.50.300:FF:000490">
    <property type="entry name" value="Katanin p60 ATPase-containing subunit A-like 2"/>
    <property type="match status" value="1"/>
</dbReference>
<evidence type="ECO:0000256" key="3">
    <source>
        <dbReference type="ARBA" id="ARBA00022701"/>
    </source>
</evidence>
<organism evidence="12 13">
    <name type="scientific">Sesamum angolense</name>
    <dbReference type="NCBI Taxonomy" id="2727404"/>
    <lineage>
        <taxon>Eukaryota</taxon>
        <taxon>Viridiplantae</taxon>
        <taxon>Streptophyta</taxon>
        <taxon>Embryophyta</taxon>
        <taxon>Tracheophyta</taxon>
        <taxon>Spermatophyta</taxon>
        <taxon>Magnoliopsida</taxon>
        <taxon>eudicotyledons</taxon>
        <taxon>Gunneridae</taxon>
        <taxon>Pentapetalae</taxon>
        <taxon>asterids</taxon>
        <taxon>lamiids</taxon>
        <taxon>Lamiales</taxon>
        <taxon>Pedaliaceae</taxon>
        <taxon>Sesamum</taxon>
    </lineage>
</organism>
<dbReference type="InterPro" id="IPR003593">
    <property type="entry name" value="AAA+_ATPase"/>
</dbReference>
<feature type="region of interest" description="Disordered" evidence="9">
    <location>
        <begin position="292"/>
        <end position="428"/>
    </location>
</feature>
<keyword evidence="4" id="KW-0547">Nucleotide-binding</keyword>
<dbReference type="GO" id="GO:0008270">
    <property type="term" value="F:zinc ion binding"/>
    <property type="evidence" value="ECO:0007669"/>
    <property type="project" value="UniProtKB-KW"/>
</dbReference>
<dbReference type="InterPro" id="IPR012337">
    <property type="entry name" value="RNaseH-like_sf"/>
</dbReference>
<evidence type="ECO:0000256" key="6">
    <source>
        <dbReference type="ARBA" id="ARBA00023212"/>
    </source>
</evidence>
<evidence type="ECO:0000256" key="1">
    <source>
        <dbReference type="ARBA" id="ARBA00004186"/>
    </source>
</evidence>
<evidence type="ECO:0000259" key="11">
    <source>
        <dbReference type="PROSITE" id="PS50878"/>
    </source>
</evidence>
<gene>
    <name evidence="12" type="ORF">Sango_2518300</name>
</gene>
<dbReference type="InterPro" id="IPR000477">
    <property type="entry name" value="RT_dom"/>
</dbReference>
<feature type="compositionally biased region" description="Polar residues" evidence="9">
    <location>
        <begin position="1724"/>
        <end position="1733"/>
    </location>
</feature>
<dbReference type="Pfam" id="PF00004">
    <property type="entry name" value="AAA"/>
    <property type="match status" value="1"/>
</dbReference>
<dbReference type="PROSITE" id="PS50158">
    <property type="entry name" value="ZF_CCHC"/>
    <property type="match status" value="1"/>
</dbReference>
<reference evidence="12" key="2">
    <citation type="journal article" date="2024" name="Plant">
        <title>Genomic evolution and insights into agronomic trait innovations of Sesamum species.</title>
        <authorList>
            <person name="Miao H."/>
            <person name="Wang L."/>
            <person name="Qu L."/>
            <person name="Liu H."/>
            <person name="Sun Y."/>
            <person name="Le M."/>
            <person name="Wang Q."/>
            <person name="Wei S."/>
            <person name="Zheng Y."/>
            <person name="Lin W."/>
            <person name="Duan Y."/>
            <person name="Cao H."/>
            <person name="Xiong S."/>
            <person name="Wang X."/>
            <person name="Wei L."/>
            <person name="Li C."/>
            <person name="Ma Q."/>
            <person name="Ju M."/>
            <person name="Zhao R."/>
            <person name="Li G."/>
            <person name="Mu C."/>
            <person name="Tian Q."/>
            <person name="Mei H."/>
            <person name="Zhang T."/>
            <person name="Gao T."/>
            <person name="Zhang H."/>
        </authorList>
    </citation>
    <scope>NUCLEOTIDE SEQUENCE</scope>
    <source>
        <strain evidence="12">K16</strain>
    </source>
</reference>
<dbReference type="InterPro" id="IPR003959">
    <property type="entry name" value="ATPase_AAA_core"/>
</dbReference>
<keyword evidence="6" id="KW-0206">Cytoskeleton</keyword>
<dbReference type="PANTHER" id="PTHR23074">
    <property type="entry name" value="AAA DOMAIN-CONTAINING"/>
    <property type="match status" value="1"/>
</dbReference>
<reference evidence="12" key="1">
    <citation type="submission" date="2020-06" db="EMBL/GenBank/DDBJ databases">
        <authorList>
            <person name="Li T."/>
            <person name="Hu X."/>
            <person name="Zhang T."/>
            <person name="Song X."/>
            <person name="Zhang H."/>
            <person name="Dai N."/>
            <person name="Sheng W."/>
            <person name="Hou X."/>
            <person name="Wei L."/>
        </authorList>
    </citation>
    <scope>NUCLEOTIDE SEQUENCE</scope>
    <source>
        <strain evidence="12">K16</strain>
        <tissue evidence="12">Leaf</tissue>
    </source>
</reference>
<dbReference type="InterPro" id="IPR044730">
    <property type="entry name" value="RNase_H-like_dom_plant"/>
</dbReference>
<dbReference type="InterPro" id="IPR026960">
    <property type="entry name" value="RVT-Znf"/>
</dbReference>
<keyword evidence="3" id="KW-0493">Microtubule</keyword>
<keyword evidence="5" id="KW-0067">ATP-binding</keyword>
<dbReference type="CDD" id="cd19509">
    <property type="entry name" value="RecA-like_VPS4-like"/>
    <property type="match status" value="1"/>
</dbReference>
<keyword evidence="13" id="KW-1185">Reference proteome</keyword>
<keyword evidence="8" id="KW-0863">Zinc-finger</keyword>
<evidence type="ECO:0000256" key="5">
    <source>
        <dbReference type="ARBA" id="ARBA00022840"/>
    </source>
</evidence>
<dbReference type="InterPro" id="IPR036691">
    <property type="entry name" value="Endo/exonu/phosph_ase_sf"/>
</dbReference>
<evidence type="ECO:0000256" key="7">
    <source>
        <dbReference type="ARBA" id="ARBA00023235"/>
    </source>
</evidence>
<dbReference type="CDD" id="cd01650">
    <property type="entry name" value="RT_nLTR_like"/>
    <property type="match status" value="1"/>
</dbReference>
<dbReference type="SUPFAM" id="SSF56672">
    <property type="entry name" value="DNA/RNA polymerases"/>
    <property type="match status" value="1"/>
</dbReference>
<dbReference type="InterPro" id="IPR025558">
    <property type="entry name" value="DUF4283"/>
</dbReference>
<dbReference type="GO" id="GO:0005874">
    <property type="term" value="C:microtubule"/>
    <property type="evidence" value="ECO:0007669"/>
    <property type="project" value="UniProtKB-KW"/>
</dbReference>
<dbReference type="CDD" id="cd06222">
    <property type="entry name" value="RNase_H_like"/>
    <property type="match status" value="1"/>
</dbReference>
<dbReference type="InterPro" id="IPR050304">
    <property type="entry name" value="MT-severing_AAA_ATPase"/>
</dbReference>
<evidence type="ECO:0000256" key="8">
    <source>
        <dbReference type="PROSITE-ProRule" id="PRU00047"/>
    </source>
</evidence>
<comment type="caution">
    <text evidence="12">The sequence shown here is derived from an EMBL/GenBank/DDBJ whole genome shotgun (WGS) entry which is preliminary data.</text>
</comment>
<evidence type="ECO:0000256" key="4">
    <source>
        <dbReference type="ARBA" id="ARBA00022741"/>
    </source>
</evidence>
<dbReference type="GO" id="GO:0005819">
    <property type="term" value="C:spindle"/>
    <property type="evidence" value="ECO:0007669"/>
    <property type="project" value="UniProtKB-SubCell"/>
</dbReference>
<dbReference type="PANTHER" id="PTHR23074:SF78">
    <property type="entry name" value="KATANIN P60 ATPASE-CONTAINING SUBUNIT A-LIKE 2"/>
    <property type="match status" value="1"/>
</dbReference>
<dbReference type="InterPro" id="IPR025836">
    <property type="entry name" value="Zn_knuckle_CX2CX4HX4C"/>
</dbReference>
<keyword evidence="8" id="KW-0479">Metal-binding</keyword>
<evidence type="ECO:0000313" key="13">
    <source>
        <dbReference type="Proteomes" id="UP001289374"/>
    </source>
</evidence>
<dbReference type="Pfam" id="PF14392">
    <property type="entry name" value="zf-CCHC_4"/>
    <property type="match status" value="1"/>
</dbReference>
<dbReference type="Pfam" id="PF00078">
    <property type="entry name" value="RVT_1"/>
    <property type="match status" value="1"/>
</dbReference>
<dbReference type="SUPFAM" id="SSF53098">
    <property type="entry name" value="Ribonuclease H-like"/>
    <property type="match status" value="1"/>
</dbReference>
<evidence type="ECO:0000313" key="12">
    <source>
        <dbReference type="EMBL" id="KAK4386477.1"/>
    </source>
</evidence>
<keyword evidence="7" id="KW-0413">Isomerase</keyword>
<dbReference type="SUPFAM" id="SSF52540">
    <property type="entry name" value="P-loop containing nucleoside triphosphate hydrolases"/>
    <property type="match status" value="1"/>
</dbReference>
<dbReference type="EMBL" id="JACGWL010000015">
    <property type="protein sequence ID" value="KAK4386477.1"/>
    <property type="molecule type" value="Genomic_DNA"/>
</dbReference>
<dbReference type="Gene3D" id="3.40.50.300">
    <property type="entry name" value="P-loop containing nucleotide triphosphate hydrolases"/>
    <property type="match status" value="1"/>
</dbReference>
<accession>A0AAE2BIB5</accession>
<comment type="subcellular location">
    <subcellularLocation>
        <location evidence="1">Cytoplasm</location>
        <location evidence="1">Cytoskeleton</location>
        <location evidence="1">Spindle</location>
    </subcellularLocation>
</comment>
<feature type="compositionally biased region" description="Polar residues" evidence="9">
    <location>
        <begin position="1690"/>
        <end position="1707"/>
    </location>
</feature>
<name>A0AAE2BIB5_9LAMI</name>
<dbReference type="Gene3D" id="3.60.10.10">
    <property type="entry name" value="Endonuclease/exonuclease/phosphatase"/>
    <property type="match status" value="1"/>
</dbReference>
<feature type="domain" description="Reverse transcriptase" evidence="11">
    <location>
        <begin position="895"/>
        <end position="1177"/>
    </location>
</feature>
<feature type="region of interest" description="Disordered" evidence="9">
    <location>
        <begin position="1680"/>
        <end position="1707"/>
    </location>
</feature>
<dbReference type="Pfam" id="PF13966">
    <property type="entry name" value="zf-RVT"/>
    <property type="match status" value="1"/>
</dbReference>
<dbReference type="Proteomes" id="UP001289374">
    <property type="component" value="Unassembled WGS sequence"/>
</dbReference>
<feature type="compositionally biased region" description="Polar residues" evidence="9">
    <location>
        <begin position="292"/>
        <end position="314"/>
    </location>
</feature>
<evidence type="ECO:0000259" key="10">
    <source>
        <dbReference type="PROSITE" id="PS50158"/>
    </source>
</evidence>
<feature type="compositionally biased region" description="Low complexity" evidence="9">
    <location>
        <begin position="315"/>
        <end position="329"/>
    </location>
</feature>
<feature type="region of interest" description="Disordered" evidence="9">
    <location>
        <begin position="1724"/>
        <end position="1745"/>
    </location>
</feature>
<feature type="compositionally biased region" description="Low complexity" evidence="9">
    <location>
        <begin position="366"/>
        <end position="390"/>
    </location>
</feature>
<dbReference type="GO" id="GO:0003676">
    <property type="term" value="F:nucleic acid binding"/>
    <property type="evidence" value="ECO:0007669"/>
    <property type="project" value="InterPro"/>
</dbReference>
<dbReference type="Pfam" id="PF03372">
    <property type="entry name" value="Exo_endo_phos"/>
    <property type="match status" value="1"/>
</dbReference>
<evidence type="ECO:0000256" key="2">
    <source>
        <dbReference type="ARBA" id="ARBA00022490"/>
    </source>
</evidence>